<keyword evidence="1" id="KW-0175">Coiled coil</keyword>
<name>A0ABW3WPQ7_9FLAO</name>
<keyword evidence="2" id="KW-1133">Transmembrane helix</keyword>
<dbReference type="InterPro" id="IPR050445">
    <property type="entry name" value="Bact_polysacc_biosynth/exp"/>
</dbReference>
<dbReference type="Proteomes" id="UP001597241">
    <property type="component" value="Unassembled WGS sequence"/>
</dbReference>
<dbReference type="SUPFAM" id="SSF52540">
    <property type="entry name" value="P-loop containing nucleoside triphosphate hydrolases"/>
    <property type="match status" value="1"/>
</dbReference>
<organism evidence="3 4">
    <name type="scientific">Lutibacter holmesii</name>
    <dbReference type="NCBI Taxonomy" id="1137985"/>
    <lineage>
        <taxon>Bacteria</taxon>
        <taxon>Pseudomonadati</taxon>
        <taxon>Bacteroidota</taxon>
        <taxon>Flavobacteriia</taxon>
        <taxon>Flavobacteriales</taxon>
        <taxon>Flavobacteriaceae</taxon>
        <taxon>Lutibacter</taxon>
    </lineage>
</organism>
<dbReference type="PANTHER" id="PTHR32309">
    <property type="entry name" value="TYROSINE-PROTEIN KINASE"/>
    <property type="match status" value="1"/>
</dbReference>
<dbReference type="Gene3D" id="3.40.50.300">
    <property type="entry name" value="P-loop containing nucleotide triphosphate hydrolases"/>
    <property type="match status" value="1"/>
</dbReference>
<feature type="transmembrane region" description="Helical" evidence="2">
    <location>
        <begin position="470"/>
        <end position="493"/>
    </location>
</feature>
<dbReference type="EMBL" id="JBHTMV010000003">
    <property type="protein sequence ID" value="MFD1293693.1"/>
    <property type="molecule type" value="Genomic_DNA"/>
</dbReference>
<protein>
    <submittedName>
        <fullName evidence="3">Uncharacterized protein</fullName>
    </submittedName>
</protein>
<keyword evidence="2" id="KW-0812">Transmembrane</keyword>
<dbReference type="RefSeq" id="WP_386808884.1">
    <property type="nucleotide sequence ID" value="NZ_JBHTMV010000003.1"/>
</dbReference>
<evidence type="ECO:0000256" key="1">
    <source>
        <dbReference type="SAM" id="Coils"/>
    </source>
</evidence>
<keyword evidence="4" id="KW-1185">Reference proteome</keyword>
<proteinExistence type="predicted"/>
<dbReference type="InterPro" id="IPR027417">
    <property type="entry name" value="P-loop_NTPase"/>
</dbReference>
<gene>
    <name evidence="3" type="ORF">ACFQ5N_07575</name>
</gene>
<evidence type="ECO:0000256" key="2">
    <source>
        <dbReference type="SAM" id="Phobius"/>
    </source>
</evidence>
<dbReference type="PANTHER" id="PTHR32309:SF13">
    <property type="entry name" value="FERRIC ENTEROBACTIN TRANSPORT PROTEIN FEPE"/>
    <property type="match status" value="1"/>
</dbReference>
<accession>A0ABW3WPQ7</accession>
<sequence length="767" mass="87634">MLALLVLLLTSKPSLEYSSQSILYTGLASGSSIEMDKAFNYYATNTAFDNLINIINSRETQEEVAIRLLSQHLMLPKANPKFISQKLFEELKNKIPSELYEYVDTNSTNQENNKNDVATEVLFPSEINRESYEKTVKNLTDLMNSSNTNFVYELLNYEDEHYSLKAISSIKAMRISSSDLIKLSYTVNDPGICQQTLAIYNEVCIKNYKNIKENRSGSVVKYFESQLELSREKLKQAESKLLEFNKSYNIINYYEQSKAVAVVKEDMEVAYNNKKAELAGVKAATKRLEEKLNIQDQIQTKSTLVLEKKEKLGELNYEIAISEAESNNDEESIARIYDLKKQAENLTNEIRAGVDELYRYQNTLDGVPTSKVLPDWMNTVVQSENLKAEIQVMDQRNKDFQEQYEIYAPAGANIKRIEREISVSEQGYLEILHGLNLAKLKLQDSEMSANLKTIDPPFYPLTPIPTKRKILIIAAALLGGILILGIILVMEYFDDTLKNAKKASEILKLKPLGMIPKILLNPSTINPKYIHQRLVEIITQNIIQSLTTQHSENNTKTILCFSTQKMEGKTVLAGNIAKGLKENGKNVLVLNYNNEEQPINVQRKYSIIDKILGNQDPRIDFDNPFLANPSTYLDASEYHTYTIDKQFYKAKNYIDILNLNNIKLNYTPDYVIIELPALIYNNHPAELFANSDIDILVCRSNRLWAEADQTALNNLLPLSGEKMKFIVNGVELKEVESLLGDLPKKRSQFRKKVKNMFKFQFFSKNQL</sequence>
<comment type="caution">
    <text evidence="3">The sequence shown here is derived from an EMBL/GenBank/DDBJ whole genome shotgun (WGS) entry which is preliminary data.</text>
</comment>
<evidence type="ECO:0000313" key="3">
    <source>
        <dbReference type="EMBL" id="MFD1293693.1"/>
    </source>
</evidence>
<keyword evidence="2" id="KW-0472">Membrane</keyword>
<reference evidence="4" key="1">
    <citation type="journal article" date="2019" name="Int. J. Syst. Evol. Microbiol.">
        <title>The Global Catalogue of Microorganisms (GCM) 10K type strain sequencing project: providing services to taxonomists for standard genome sequencing and annotation.</title>
        <authorList>
            <consortium name="The Broad Institute Genomics Platform"/>
            <consortium name="The Broad Institute Genome Sequencing Center for Infectious Disease"/>
            <person name="Wu L."/>
            <person name="Ma J."/>
        </authorList>
    </citation>
    <scope>NUCLEOTIDE SEQUENCE [LARGE SCALE GENOMIC DNA]</scope>
    <source>
        <strain evidence="4">CCUG 62221</strain>
    </source>
</reference>
<evidence type="ECO:0000313" key="4">
    <source>
        <dbReference type="Proteomes" id="UP001597241"/>
    </source>
</evidence>
<feature type="coiled-coil region" evidence="1">
    <location>
        <begin position="220"/>
        <end position="247"/>
    </location>
</feature>